<evidence type="ECO:0000313" key="1">
    <source>
        <dbReference type="EMBL" id="CCU56437.1"/>
    </source>
</evidence>
<proteinExistence type="predicted"/>
<sequence length="95" mass="11648">MENYINKYKKYDDIVKNKVPNGLEYNCLNFIICEDNIEYLYVKYIKLEEDTYINNMKSLFQKLFINILRIKTCDKIIYLENDKIKVGYYVKYIML</sequence>
<dbReference type="EMBL" id="HF679134">
    <property type="protein sequence ID" value="CCU56437.1"/>
    <property type="molecule type" value="Genomic_DNA"/>
</dbReference>
<dbReference type="GeneID" id="15613861"/>
<accession>A0A916KQE5</accession>
<dbReference type="KEGG" id="vg:15613861"/>
<organism evidence="1 2">
    <name type="scientific">Mythimna separata entomopoxvirus 'L'</name>
    <dbReference type="NCBI Taxonomy" id="1293572"/>
    <lineage>
        <taxon>Viruses</taxon>
        <taxon>Varidnaviria</taxon>
        <taxon>Bamfordvirae</taxon>
        <taxon>Nucleocytoviricota</taxon>
        <taxon>Pokkesviricetes</taxon>
        <taxon>Chitovirales</taxon>
        <taxon>Poxviridae</taxon>
        <taxon>Entomopoxvirinae</taxon>
        <taxon>Betaentomopoxvirus</taxon>
        <taxon>Betaentomopoxvirus mseparata</taxon>
        <taxon>Mythimna separata entomopoxvirus</taxon>
    </lineage>
</organism>
<protein>
    <submittedName>
        <fullName evidence="1">Uncharacterized protein</fullName>
    </submittedName>
</protein>
<reference evidence="1 2" key="1">
    <citation type="journal article" date="2013" name="J. Virol.">
        <title>New Insights into the Evolution of Entomopoxvirinae from the Complete Genome Sequences of Four Entomopoxviruses Infecting Adoxophyes honmai, Choristoneura biennis, Choristoneura rosaceana, and Mythimna separata.</title>
        <authorList>
            <person name="Theze J."/>
            <person name="Takatsuka J."/>
            <person name="Li Z."/>
            <person name="Gallais J."/>
            <person name="Doucet D."/>
            <person name="Arif B."/>
            <person name="Nakai M."/>
            <person name="Herniou E.A."/>
        </authorList>
    </citation>
    <scope>NUCLEOTIDE SEQUENCE [LARGE SCALE GENOMIC DNA]</scope>
</reference>
<gene>
    <name evidence="1" type="ORF">MYSEV_239</name>
</gene>
<dbReference type="RefSeq" id="YP_008003756.1">
    <property type="nucleotide sequence ID" value="NC_021246.1"/>
</dbReference>
<dbReference type="Proteomes" id="UP000792671">
    <property type="component" value="Genome"/>
</dbReference>
<name>A0A916KQE5_9POXV</name>
<keyword evidence="2" id="KW-1185">Reference proteome</keyword>
<evidence type="ECO:0000313" key="2">
    <source>
        <dbReference type="Proteomes" id="UP000792671"/>
    </source>
</evidence>